<keyword evidence="2" id="KW-0689">Ribosomal protein</keyword>
<evidence type="ECO:0000313" key="7">
    <source>
        <dbReference type="Proteomes" id="UP000694557"/>
    </source>
</evidence>
<evidence type="ECO:0000256" key="4">
    <source>
        <dbReference type="SAM" id="Coils"/>
    </source>
</evidence>
<dbReference type="Ensembl" id="ENSOKIT00005078701.1">
    <property type="protein sequence ID" value="ENSOKIP00005073870.1"/>
    <property type="gene ID" value="ENSOKIG00005031883.1"/>
</dbReference>
<feature type="domain" description="Large ribosomal subunit protein uL11 C-terminal" evidence="5">
    <location>
        <begin position="52"/>
        <end position="104"/>
    </location>
</feature>
<feature type="coiled-coil region" evidence="4">
    <location>
        <begin position="96"/>
        <end position="128"/>
    </location>
</feature>
<reference evidence="6" key="1">
    <citation type="submission" date="2025-08" db="UniProtKB">
        <authorList>
            <consortium name="Ensembl"/>
        </authorList>
    </citation>
    <scope>IDENTIFICATION</scope>
</reference>
<dbReference type="AlphaFoldDB" id="A0A8C7IPZ7"/>
<protein>
    <recommendedName>
        <fullName evidence="5">Large ribosomal subunit protein uL11 C-terminal domain-containing protein</fullName>
    </recommendedName>
</protein>
<name>A0A8C7IPZ7_ONCKI</name>
<organism evidence="6 7">
    <name type="scientific">Oncorhynchus kisutch</name>
    <name type="common">Coho salmon</name>
    <name type="synonym">Salmo kisutch</name>
    <dbReference type="NCBI Taxonomy" id="8019"/>
    <lineage>
        <taxon>Eukaryota</taxon>
        <taxon>Metazoa</taxon>
        <taxon>Chordata</taxon>
        <taxon>Craniata</taxon>
        <taxon>Vertebrata</taxon>
        <taxon>Euteleostomi</taxon>
        <taxon>Actinopterygii</taxon>
        <taxon>Neopterygii</taxon>
        <taxon>Teleostei</taxon>
        <taxon>Protacanthopterygii</taxon>
        <taxon>Salmoniformes</taxon>
        <taxon>Salmonidae</taxon>
        <taxon>Salmoninae</taxon>
        <taxon>Oncorhynchus</taxon>
    </lineage>
</organism>
<evidence type="ECO:0000256" key="3">
    <source>
        <dbReference type="ARBA" id="ARBA00023274"/>
    </source>
</evidence>
<evidence type="ECO:0000313" key="6">
    <source>
        <dbReference type="Ensembl" id="ENSOKIP00005073870.1"/>
    </source>
</evidence>
<dbReference type="SMART" id="SM00649">
    <property type="entry name" value="RL11"/>
    <property type="match status" value="1"/>
</dbReference>
<dbReference type="Proteomes" id="UP000694557">
    <property type="component" value="Unassembled WGS sequence"/>
</dbReference>
<dbReference type="Pfam" id="PF00298">
    <property type="entry name" value="Ribosomal_L11"/>
    <property type="match status" value="1"/>
</dbReference>
<keyword evidence="7" id="KW-1185">Reference proteome</keyword>
<dbReference type="GO" id="GO:0006412">
    <property type="term" value="P:translation"/>
    <property type="evidence" value="ECO:0007669"/>
    <property type="project" value="InterPro"/>
</dbReference>
<proteinExistence type="inferred from homology"/>
<evidence type="ECO:0000256" key="1">
    <source>
        <dbReference type="ARBA" id="ARBA00010537"/>
    </source>
</evidence>
<dbReference type="GO" id="GO:1990904">
    <property type="term" value="C:ribonucleoprotein complex"/>
    <property type="evidence" value="ECO:0007669"/>
    <property type="project" value="UniProtKB-KW"/>
</dbReference>
<dbReference type="Gene3D" id="1.10.10.250">
    <property type="entry name" value="Ribosomal protein L11, C-terminal domain"/>
    <property type="match status" value="1"/>
</dbReference>
<dbReference type="GO" id="GO:0005840">
    <property type="term" value="C:ribosome"/>
    <property type="evidence" value="ECO:0007669"/>
    <property type="project" value="UniProtKB-KW"/>
</dbReference>
<dbReference type="SUPFAM" id="SSF46906">
    <property type="entry name" value="Ribosomal protein L11, C-terminal domain"/>
    <property type="match status" value="1"/>
</dbReference>
<evidence type="ECO:0000259" key="5">
    <source>
        <dbReference type="Pfam" id="PF00298"/>
    </source>
</evidence>
<dbReference type="InterPro" id="IPR000911">
    <property type="entry name" value="Ribosomal_uL11"/>
</dbReference>
<keyword evidence="3" id="KW-0687">Ribonucleoprotein</keyword>
<dbReference type="GO" id="GO:0003735">
    <property type="term" value="F:structural constituent of ribosome"/>
    <property type="evidence" value="ECO:0007669"/>
    <property type="project" value="InterPro"/>
</dbReference>
<dbReference type="InterPro" id="IPR020783">
    <property type="entry name" value="Ribosomal_uL11_C"/>
</dbReference>
<comment type="similarity">
    <text evidence="1">Belongs to the universal ribosomal protein uL11 family.</text>
</comment>
<dbReference type="InterPro" id="IPR036769">
    <property type="entry name" value="Ribosomal_uL11_C_sf"/>
</dbReference>
<evidence type="ECO:0000256" key="2">
    <source>
        <dbReference type="ARBA" id="ARBA00022980"/>
    </source>
</evidence>
<keyword evidence="4" id="KW-0175">Coiled coil</keyword>
<reference evidence="6" key="2">
    <citation type="submission" date="2025-09" db="UniProtKB">
        <authorList>
            <consortium name="Ensembl"/>
        </authorList>
    </citation>
    <scope>IDENTIFICATION</scope>
</reference>
<accession>A0A8C7IPZ7</accession>
<sequence>MSKILHGCQEGGQWVEGVIRTIVRSGQVASGPHLGPVLGEKANGAQGRNPSEVSYFLKQVAGIQKGAGKAGHETAGMVSVKAVYEIAQVKAQDNIISSARSEAAAAEAAAAEAAAAEAAEAAAAAEAASGKKK</sequence>